<evidence type="ECO:0000313" key="2">
    <source>
        <dbReference type="Proteomes" id="UP000287394"/>
    </source>
</evidence>
<name>A0A402CNE4_9BACT</name>
<sequence length="70" mass="7707">MAKNKRDNAYSLSVYLTEKEHEALSNYCNEEGSTYAAAVRTGLKLLTDPSIKAAVRRALLESEGLRDGTD</sequence>
<reference evidence="1 2" key="1">
    <citation type="journal article" date="2019" name="Int. J. Syst. Evol. Microbiol.">
        <title>Capsulimonas corticalis gen. nov., sp. nov., an aerobic capsulated bacterium, of a novel bacterial order, Capsulimonadales ord. nov., of the class Armatimonadia of the phylum Armatimonadetes.</title>
        <authorList>
            <person name="Li J."/>
            <person name="Kudo C."/>
            <person name="Tonouchi A."/>
        </authorList>
    </citation>
    <scope>NUCLEOTIDE SEQUENCE [LARGE SCALE GENOMIC DNA]</scope>
    <source>
        <strain evidence="1 2">AX-7</strain>
    </source>
</reference>
<dbReference type="KEGG" id="ccot:CCAX7_54140"/>
<organism evidence="1 2">
    <name type="scientific">Capsulimonas corticalis</name>
    <dbReference type="NCBI Taxonomy" id="2219043"/>
    <lineage>
        <taxon>Bacteria</taxon>
        <taxon>Bacillati</taxon>
        <taxon>Armatimonadota</taxon>
        <taxon>Armatimonadia</taxon>
        <taxon>Capsulimonadales</taxon>
        <taxon>Capsulimonadaceae</taxon>
        <taxon>Capsulimonas</taxon>
    </lineage>
</organism>
<dbReference type="EMBL" id="AP025739">
    <property type="protein sequence ID" value="BDI33363.1"/>
    <property type="molecule type" value="Genomic_DNA"/>
</dbReference>
<proteinExistence type="predicted"/>
<accession>A0A402CNE4</accession>
<dbReference type="Proteomes" id="UP000287394">
    <property type="component" value="Chromosome"/>
</dbReference>
<evidence type="ECO:0000313" key="1">
    <source>
        <dbReference type="EMBL" id="BDI33363.1"/>
    </source>
</evidence>
<dbReference type="AlphaFoldDB" id="A0A402CNE4"/>
<gene>
    <name evidence="1" type="ORF">CCAX7_54140</name>
</gene>
<keyword evidence="2" id="KW-1185">Reference proteome</keyword>
<dbReference type="RefSeq" id="WP_119318981.1">
    <property type="nucleotide sequence ID" value="NZ_AP025739.1"/>
</dbReference>
<protein>
    <submittedName>
        <fullName evidence="1">Uncharacterized protein</fullName>
    </submittedName>
</protein>